<organism evidence="2 3">
    <name type="scientific">Botrytis byssoidea</name>
    <dbReference type="NCBI Taxonomy" id="139641"/>
    <lineage>
        <taxon>Eukaryota</taxon>
        <taxon>Fungi</taxon>
        <taxon>Dikarya</taxon>
        <taxon>Ascomycota</taxon>
        <taxon>Pezizomycotina</taxon>
        <taxon>Leotiomycetes</taxon>
        <taxon>Helotiales</taxon>
        <taxon>Sclerotiniaceae</taxon>
        <taxon>Botrytis</taxon>
    </lineage>
</organism>
<reference evidence="2 3" key="1">
    <citation type="journal article" date="2020" name="Genome Biol. Evol.">
        <title>Comparative genomics of Sclerotiniaceae.</title>
        <authorList>
            <person name="Valero Jimenez C.A."/>
            <person name="Steentjes M."/>
            <person name="Scholten O.E."/>
            <person name="Van Kan J.A.L."/>
        </authorList>
    </citation>
    <scope>NUCLEOTIDE SEQUENCE [LARGE SCALE GENOMIC DNA]</scope>
    <source>
        <strain evidence="2 3">MUCL 94</strain>
    </source>
</reference>
<keyword evidence="3" id="KW-1185">Reference proteome</keyword>
<evidence type="ECO:0000313" key="3">
    <source>
        <dbReference type="Proteomes" id="UP000710849"/>
    </source>
</evidence>
<dbReference type="InterPro" id="IPR010730">
    <property type="entry name" value="HET"/>
</dbReference>
<sequence length="655" mass="75833">MEGLNTMSRNLTFFDSSKPFEMDIYKRHKYPLRVEVTPFEQDETDSNGGKPGILRSLSSWSDLKRLVKRKNPQRPKVRYQKPFQFEYHMLPGQTLVQSSNARLGRFNIAEGVHPEITVESCAVIIQRWVKDCSDNHHFCSSHFNELPFVPTRLLDLSGAQGELIRLVETRGFVDATEPYATLSHRWGDAHFIQTNQQTLQKHKISIEICDLPRTFVDAVTILRTLRIQYLWIDSLCIIQHDDVDWKDQAAQMAKIYSRGCLNIAATAAEDSTEGCLNTRSLKHGQISDPRSFPIDIHHYSHERLVYVRPSFYTLHQRFNIRMRNRHTDPADHEITSLMSRAWVFQERQLAPRTIHFHPSELIMECKTGLRCECTGLEKLYETSRSKLPGIHSLDNRQILDRWLGLVNEYSKLLITYDKDRLVALTGIAKTFQDRLDSHYLAGIWLRDLARGLLWNTAKPLRFEKGYNENVYRLASELKFAPSWSWASLVSDGKNAPINYLVRYEDTLKAHKHFAYIHTNIPRMVVDSLKNKEPGYLIVRGLTITARLSHGYHQNDHTVNDATLEFLRGRQKFHIGFAMDHSFSHSIVRDGEDVYCLLVGTSNKGSNSLGRRADWLQFLVCKLYQSSGVYERVGIYRCTSSRKALKGFQERVMKLI</sequence>
<proteinExistence type="predicted"/>
<dbReference type="AlphaFoldDB" id="A0A9P5M305"/>
<evidence type="ECO:0000313" key="2">
    <source>
        <dbReference type="EMBL" id="KAF7952247.1"/>
    </source>
</evidence>
<comment type="caution">
    <text evidence="2">The sequence shown here is derived from an EMBL/GenBank/DDBJ whole genome shotgun (WGS) entry which is preliminary data.</text>
</comment>
<feature type="domain" description="Heterokaryon incompatibility" evidence="1">
    <location>
        <begin position="179"/>
        <end position="346"/>
    </location>
</feature>
<dbReference type="EMBL" id="RCSW01000003">
    <property type="protein sequence ID" value="KAF7952247.1"/>
    <property type="molecule type" value="Genomic_DNA"/>
</dbReference>
<protein>
    <recommendedName>
        <fullName evidence="1">Heterokaryon incompatibility domain-containing protein</fullName>
    </recommendedName>
</protein>
<dbReference type="Proteomes" id="UP000710849">
    <property type="component" value="Unassembled WGS sequence"/>
</dbReference>
<accession>A0A9P5M305</accession>
<evidence type="ECO:0000259" key="1">
    <source>
        <dbReference type="Pfam" id="PF06985"/>
    </source>
</evidence>
<name>A0A9P5M305_9HELO</name>
<gene>
    <name evidence="2" type="ORF">EAE97_001744</name>
</gene>
<dbReference type="Pfam" id="PF06985">
    <property type="entry name" value="HET"/>
    <property type="match status" value="1"/>
</dbReference>
<dbReference type="PANTHER" id="PTHR33112">
    <property type="entry name" value="DOMAIN PROTEIN, PUTATIVE-RELATED"/>
    <property type="match status" value="1"/>
</dbReference>
<dbReference type="GeneID" id="62145333"/>
<dbReference type="RefSeq" id="XP_038736813.1">
    <property type="nucleotide sequence ID" value="XM_038872255.1"/>
</dbReference>
<dbReference type="PANTHER" id="PTHR33112:SF10">
    <property type="entry name" value="TOL"/>
    <property type="match status" value="1"/>
</dbReference>